<comment type="caution">
    <text evidence="2">The sequence shown here is derived from an EMBL/GenBank/DDBJ whole genome shotgun (WGS) entry which is preliminary data.</text>
</comment>
<proteinExistence type="predicted"/>
<protein>
    <submittedName>
        <fullName evidence="2">Uncharacterized protein</fullName>
    </submittedName>
</protein>
<evidence type="ECO:0000256" key="1">
    <source>
        <dbReference type="SAM" id="MobiDB-lite"/>
    </source>
</evidence>
<dbReference type="Proteomes" id="UP000823775">
    <property type="component" value="Unassembled WGS sequence"/>
</dbReference>
<accession>A0ABS8UNM8</accession>
<dbReference type="EMBL" id="JACEIK010002215">
    <property type="protein sequence ID" value="MCD9559773.1"/>
    <property type="molecule type" value="Genomic_DNA"/>
</dbReference>
<keyword evidence="3" id="KW-1185">Reference proteome</keyword>
<feature type="region of interest" description="Disordered" evidence="1">
    <location>
        <begin position="18"/>
        <end position="75"/>
    </location>
</feature>
<evidence type="ECO:0000313" key="3">
    <source>
        <dbReference type="Proteomes" id="UP000823775"/>
    </source>
</evidence>
<reference evidence="2 3" key="1">
    <citation type="journal article" date="2021" name="BMC Genomics">
        <title>Datura genome reveals duplications of psychoactive alkaloid biosynthetic genes and high mutation rate following tissue culture.</title>
        <authorList>
            <person name="Rajewski A."/>
            <person name="Carter-House D."/>
            <person name="Stajich J."/>
            <person name="Litt A."/>
        </authorList>
    </citation>
    <scope>NUCLEOTIDE SEQUENCE [LARGE SCALE GENOMIC DNA]</scope>
    <source>
        <strain evidence="2">AR-01</strain>
    </source>
</reference>
<evidence type="ECO:0000313" key="2">
    <source>
        <dbReference type="EMBL" id="MCD9559773.1"/>
    </source>
</evidence>
<gene>
    <name evidence="2" type="ORF">HAX54_018025</name>
</gene>
<sequence length="99" mass="11046">MECMTVAFLGTRLSFAPEYAPPEETEQPPEVSTRRRRRHFIPTDDARRGPSTATPVEPYYSTFDTGESLSVPHDDSKYQTTTFVTPPVATLGFAQFNGS</sequence>
<name>A0ABS8UNM8_DATST</name>
<organism evidence="2 3">
    <name type="scientific">Datura stramonium</name>
    <name type="common">Jimsonweed</name>
    <name type="synonym">Common thornapple</name>
    <dbReference type="NCBI Taxonomy" id="4076"/>
    <lineage>
        <taxon>Eukaryota</taxon>
        <taxon>Viridiplantae</taxon>
        <taxon>Streptophyta</taxon>
        <taxon>Embryophyta</taxon>
        <taxon>Tracheophyta</taxon>
        <taxon>Spermatophyta</taxon>
        <taxon>Magnoliopsida</taxon>
        <taxon>eudicotyledons</taxon>
        <taxon>Gunneridae</taxon>
        <taxon>Pentapetalae</taxon>
        <taxon>asterids</taxon>
        <taxon>lamiids</taxon>
        <taxon>Solanales</taxon>
        <taxon>Solanaceae</taxon>
        <taxon>Solanoideae</taxon>
        <taxon>Datureae</taxon>
        <taxon>Datura</taxon>
    </lineage>
</organism>